<organism evidence="1 2">
    <name type="scientific">Abeliophyllum distichum</name>
    <dbReference type="NCBI Taxonomy" id="126358"/>
    <lineage>
        <taxon>Eukaryota</taxon>
        <taxon>Viridiplantae</taxon>
        <taxon>Streptophyta</taxon>
        <taxon>Embryophyta</taxon>
        <taxon>Tracheophyta</taxon>
        <taxon>Spermatophyta</taxon>
        <taxon>Magnoliopsida</taxon>
        <taxon>eudicotyledons</taxon>
        <taxon>Gunneridae</taxon>
        <taxon>Pentapetalae</taxon>
        <taxon>asterids</taxon>
        <taxon>lamiids</taxon>
        <taxon>Lamiales</taxon>
        <taxon>Oleaceae</taxon>
        <taxon>Forsythieae</taxon>
        <taxon>Abeliophyllum</taxon>
    </lineage>
</organism>
<keyword evidence="2" id="KW-1185">Reference proteome</keyword>
<evidence type="ECO:0000313" key="1">
    <source>
        <dbReference type="EMBL" id="KAL2505812.1"/>
    </source>
</evidence>
<reference evidence="2" key="1">
    <citation type="submission" date="2024-07" db="EMBL/GenBank/DDBJ databases">
        <title>Two chromosome-level genome assemblies of Korean endemic species Abeliophyllum distichum and Forsythia ovata (Oleaceae).</title>
        <authorList>
            <person name="Jang H."/>
        </authorList>
    </citation>
    <scope>NUCLEOTIDE SEQUENCE [LARGE SCALE GENOMIC DNA]</scope>
</reference>
<evidence type="ECO:0000313" key="2">
    <source>
        <dbReference type="Proteomes" id="UP001604336"/>
    </source>
</evidence>
<dbReference type="Proteomes" id="UP001604336">
    <property type="component" value="Unassembled WGS sequence"/>
</dbReference>
<protein>
    <submittedName>
        <fullName evidence="1">Uncharacterized protein</fullName>
    </submittedName>
</protein>
<proteinExistence type="predicted"/>
<dbReference type="EMBL" id="JBFOLK010000006">
    <property type="protein sequence ID" value="KAL2505812.1"/>
    <property type="molecule type" value="Genomic_DNA"/>
</dbReference>
<sequence length="106" mass="12132">MSDSATTSSTHFKILVKFSIHNPYKENSFRSNPQFNSCKIKLSYIVHIVVLLRIKGKEGKKFRKRKHFIENEAGEDTAVLVALAMLVLLATRLWLQQCLAVVEERA</sequence>
<dbReference type="AlphaFoldDB" id="A0ABD1SZC5"/>
<gene>
    <name evidence="1" type="ORF">Adt_21433</name>
</gene>
<comment type="caution">
    <text evidence="1">The sequence shown here is derived from an EMBL/GenBank/DDBJ whole genome shotgun (WGS) entry which is preliminary data.</text>
</comment>
<name>A0ABD1SZC5_9LAMI</name>
<accession>A0ABD1SZC5</accession>